<feature type="region of interest" description="Disordered" evidence="8">
    <location>
        <begin position="1"/>
        <end position="86"/>
    </location>
</feature>
<dbReference type="GO" id="GO:1902742">
    <property type="term" value="P:apoptotic process involved in development"/>
    <property type="evidence" value="ECO:0007669"/>
    <property type="project" value="TreeGrafter"/>
</dbReference>
<dbReference type="GO" id="GO:0070782">
    <property type="term" value="P:phosphatidylserine exposure on apoptotic cell surface"/>
    <property type="evidence" value="ECO:0007669"/>
    <property type="project" value="TreeGrafter"/>
</dbReference>
<evidence type="ECO:0000256" key="7">
    <source>
        <dbReference type="RuleBase" id="RU910716"/>
    </source>
</evidence>
<feature type="compositionally biased region" description="Polar residues" evidence="8">
    <location>
        <begin position="505"/>
        <end position="521"/>
    </location>
</feature>
<feature type="transmembrane region" description="Helical" evidence="7">
    <location>
        <begin position="183"/>
        <end position="201"/>
    </location>
</feature>
<feature type="transmembrane region" description="Helical" evidence="7">
    <location>
        <begin position="427"/>
        <end position="447"/>
    </location>
</feature>
<proteinExistence type="inferred from homology"/>
<comment type="similarity">
    <text evidence="2 7">Belongs to the XK family.</text>
</comment>
<evidence type="ECO:0000256" key="3">
    <source>
        <dbReference type="ARBA" id="ARBA00022475"/>
    </source>
</evidence>
<organism evidence="9 10">
    <name type="scientific">Leptotrombidium deliense</name>
    <dbReference type="NCBI Taxonomy" id="299467"/>
    <lineage>
        <taxon>Eukaryota</taxon>
        <taxon>Metazoa</taxon>
        <taxon>Ecdysozoa</taxon>
        <taxon>Arthropoda</taxon>
        <taxon>Chelicerata</taxon>
        <taxon>Arachnida</taxon>
        <taxon>Acari</taxon>
        <taxon>Acariformes</taxon>
        <taxon>Trombidiformes</taxon>
        <taxon>Prostigmata</taxon>
        <taxon>Anystina</taxon>
        <taxon>Parasitengona</taxon>
        <taxon>Trombiculoidea</taxon>
        <taxon>Trombiculidae</taxon>
        <taxon>Leptotrombidium</taxon>
    </lineage>
</organism>
<comment type="caution">
    <text evidence="9">The sequence shown here is derived from an EMBL/GenBank/DDBJ whole genome shotgun (WGS) entry which is preliminary data.</text>
</comment>
<evidence type="ECO:0000313" key="9">
    <source>
        <dbReference type="EMBL" id="RWS31505.1"/>
    </source>
</evidence>
<evidence type="ECO:0000256" key="5">
    <source>
        <dbReference type="ARBA" id="ARBA00022989"/>
    </source>
</evidence>
<dbReference type="Proteomes" id="UP000288716">
    <property type="component" value="Unassembled WGS sequence"/>
</dbReference>
<dbReference type="PANTHER" id="PTHR16024">
    <property type="entry name" value="XK-RELATED PROTEIN"/>
    <property type="match status" value="1"/>
</dbReference>
<feature type="region of interest" description="Disordered" evidence="8">
    <location>
        <begin position="502"/>
        <end position="521"/>
    </location>
</feature>
<keyword evidence="10" id="KW-1185">Reference proteome</keyword>
<keyword evidence="5 7" id="KW-1133">Transmembrane helix</keyword>
<dbReference type="Pfam" id="PF09815">
    <property type="entry name" value="XK-related"/>
    <property type="match status" value="1"/>
</dbReference>
<evidence type="ECO:0000256" key="1">
    <source>
        <dbReference type="ARBA" id="ARBA00004651"/>
    </source>
</evidence>
<feature type="transmembrane region" description="Helical" evidence="7">
    <location>
        <begin position="396"/>
        <end position="415"/>
    </location>
</feature>
<accession>A0A443SVE8</accession>
<feature type="transmembrane region" description="Helical" evidence="7">
    <location>
        <begin position="368"/>
        <end position="384"/>
    </location>
</feature>
<gene>
    <name evidence="9" type="ORF">B4U80_01130</name>
</gene>
<feature type="transmembrane region" description="Helical" evidence="7">
    <location>
        <begin position="141"/>
        <end position="163"/>
    </location>
</feature>
<evidence type="ECO:0000313" key="10">
    <source>
        <dbReference type="Proteomes" id="UP000288716"/>
    </source>
</evidence>
<evidence type="ECO:0000256" key="2">
    <source>
        <dbReference type="ARBA" id="ARBA00008789"/>
    </source>
</evidence>
<protein>
    <recommendedName>
        <fullName evidence="7">XK-related protein</fullName>
    </recommendedName>
</protein>
<dbReference type="EMBL" id="NCKV01000144">
    <property type="protein sequence ID" value="RWS31505.1"/>
    <property type="molecule type" value="Genomic_DNA"/>
</dbReference>
<evidence type="ECO:0000256" key="6">
    <source>
        <dbReference type="ARBA" id="ARBA00023136"/>
    </source>
</evidence>
<evidence type="ECO:0000256" key="4">
    <source>
        <dbReference type="ARBA" id="ARBA00022692"/>
    </source>
</evidence>
<feature type="transmembrane region" description="Helical" evidence="7">
    <location>
        <begin position="111"/>
        <end position="134"/>
    </location>
</feature>
<sequence length="521" mass="60355">MLNSDSEKASAENKSGEMSPHGESLVTEEVDMELSSSPNSSRIRRGSRKCQYRHHHSGSSLHRKSSEKRKYATHPPRPSIVSINRSHSYDDEPFDNIDALPTEMAFTWLDAIAIFFSIGTFLFDIGTDVVVAVIHYQSHNYVYFALTACFIIIPTLVTTGISLRWYVLDAQEESSPPVSALQWTLRIIFLLLQLGPILRYFDSLVYGFKFRQQKDKTTQKKYFQYMVYEDTDAAMLRLFECFMEAAPQLILQLYILAKTQFNDTDYLIIMAQVVAVLTSLVSLSWSLVSYQRSLRMSLPDKANMSWQATAVQFLWRFFVLAARVLALALFATSFKYWISVVCGVHWALMFSWIISMKTTFCENRVEEVGYNAVLAVMFIFCYFNPVDNPTRYRYTLFYTFMLLENTLLMCLWYINSVSLWYRLPAMIGHYLSFMTGIMFMIAYYLLLHPSGEIRIFRNSEDYKGEEARQEYARRGGYKREIHNGLWTTHGRMLHPRPTVPEALPSSFSDMKHSNTTQNSDA</sequence>
<keyword evidence="6 7" id="KW-0472">Membrane</keyword>
<dbReference type="GO" id="GO:0005886">
    <property type="term" value="C:plasma membrane"/>
    <property type="evidence" value="ECO:0007669"/>
    <property type="project" value="UniProtKB-SubCell"/>
</dbReference>
<keyword evidence="3" id="KW-1003">Cell membrane</keyword>
<feature type="transmembrane region" description="Helical" evidence="7">
    <location>
        <begin position="266"/>
        <end position="288"/>
    </location>
</feature>
<reference evidence="9 10" key="1">
    <citation type="journal article" date="2018" name="Gigascience">
        <title>Genomes of trombidid mites reveal novel predicted allergens and laterally-transferred genes associated with secondary metabolism.</title>
        <authorList>
            <person name="Dong X."/>
            <person name="Chaisiri K."/>
            <person name="Xia D."/>
            <person name="Armstrong S.D."/>
            <person name="Fang Y."/>
            <person name="Donnelly M.J."/>
            <person name="Kadowaki T."/>
            <person name="McGarry J.W."/>
            <person name="Darby A.C."/>
            <person name="Makepeace B.L."/>
        </authorList>
    </citation>
    <scope>NUCLEOTIDE SEQUENCE [LARGE SCALE GENOMIC DNA]</scope>
    <source>
        <strain evidence="9">UoL-UT</strain>
    </source>
</reference>
<dbReference type="InterPro" id="IPR050895">
    <property type="entry name" value="XK-related_scramblase"/>
</dbReference>
<feature type="compositionally biased region" description="Basic residues" evidence="8">
    <location>
        <begin position="42"/>
        <end position="67"/>
    </location>
</feature>
<feature type="transmembrane region" description="Helical" evidence="7">
    <location>
        <begin position="336"/>
        <end position="356"/>
    </location>
</feature>
<feature type="compositionally biased region" description="Basic and acidic residues" evidence="8">
    <location>
        <begin position="1"/>
        <end position="15"/>
    </location>
</feature>
<name>A0A443SVE8_9ACAR</name>
<dbReference type="AlphaFoldDB" id="A0A443SVE8"/>
<keyword evidence="4 7" id="KW-0812">Transmembrane</keyword>
<dbReference type="PANTHER" id="PTHR16024:SF6">
    <property type="entry name" value="XK-RELATED PROTEIN"/>
    <property type="match status" value="1"/>
</dbReference>
<feature type="transmembrane region" description="Helical" evidence="7">
    <location>
        <begin position="308"/>
        <end position="329"/>
    </location>
</feature>
<dbReference type="InterPro" id="IPR018629">
    <property type="entry name" value="XK-rel"/>
</dbReference>
<dbReference type="GO" id="GO:0043652">
    <property type="term" value="P:engulfment of apoptotic cell"/>
    <property type="evidence" value="ECO:0007669"/>
    <property type="project" value="TreeGrafter"/>
</dbReference>
<comment type="subcellular location">
    <subcellularLocation>
        <location evidence="1">Cell membrane</location>
        <topology evidence="1">Multi-pass membrane protein</topology>
    </subcellularLocation>
    <subcellularLocation>
        <location evidence="7">Membrane</location>
        <topology evidence="7">Multi-pass membrane protein</topology>
    </subcellularLocation>
</comment>
<feature type="non-terminal residue" evidence="9">
    <location>
        <position position="521"/>
    </location>
</feature>
<dbReference type="VEuPathDB" id="VectorBase:LDEU000534"/>
<dbReference type="OrthoDB" id="6136301at2759"/>
<evidence type="ECO:0000256" key="8">
    <source>
        <dbReference type="SAM" id="MobiDB-lite"/>
    </source>
</evidence>